<comment type="caution">
    <text evidence="2">The sequence shown here is derived from an EMBL/GenBank/DDBJ whole genome shotgun (WGS) entry which is preliminary data.</text>
</comment>
<reference evidence="2 3" key="1">
    <citation type="journal article" date="2011" name="J. Gen. Appl. Microbiol.">
        <title>Draft genome sequencing of the enigmatic yeast Saitoella complicata.</title>
        <authorList>
            <person name="Nishida H."/>
            <person name="Hamamoto M."/>
            <person name="Sugiyama J."/>
        </authorList>
    </citation>
    <scope>NUCLEOTIDE SEQUENCE [LARGE SCALE GENOMIC DNA]</scope>
    <source>
        <strain evidence="2 3">NRRL Y-17804</strain>
    </source>
</reference>
<proteinExistence type="predicted"/>
<feature type="transmembrane region" description="Helical" evidence="1">
    <location>
        <begin position="20"/>
        <end position="38"/>
    </location>
</feature>
<reference evidence="2 3" key="3">
    <citation type="journal article" date="2015" name="Genome Announc.">
        <title>Draft Genome Sequence of the Archiascomycetous Yeast Saitoella complicata.</title>
        <authorList>
            <person name="Yamauchi K."/>
            <person name="Kondo S."/>
            <person name="Hamamoto M."/>
            <person name="Takahashi Y."/>
            <person name="Ogura Y."/>
            <person name="Hayashi T."/>
            <person name="Nishida H."/>
        </authorList>
    </citation>
    <scope>NUCLEOTIDE SEQUENCE [LARGE SCALE GENOMIC DNA]</scope>
    <source>
        <strain evidence="2 3">NRRL Y-17804</strain>
    </source>
</reference>
<dbReference type="AlphaFoldDB" id="A0A0E9NSC5"/>
<gene>
    <name evidence="2" type="ORF">G7K_6864-t1</name>
</gene>
<sequence>MGREGKKGIRDGRRCGLLSFYPLSFFIYKSIFFSPPYLRIPAELAGLSFIKKHDPIPYSRSLSSSPCVSRYSFLNLPIPYYSLSLSSSQLSPPPCLLAHLRFGAIVLLFLIFLIYIKYK</sequence>
<dbReference type="Proteomes" id="UP000033140">
    <property type="component" value="Unassembled WGS sequence"/>
</dbReference>
<keyword evidence="1" id="KW-1133">Transmembrane helix</keyword>
<accession>A0A0E9NSC5</accession>
<protein>
    <submittedName>
        <fullName evidence="2">Uncharacterized protein</fullName>
    </submittedName>
</protein>
<feature type="transmembrane region" description="Helical" evidence="1">
    <location>
        <begin position="96"/>
        <end position="116"/>
    </location>
</feature>
<evidence type="ECO:0000313" key="2">
    <source>
        <dbReference type="EMBL" id="GAO52797.1"/>
    </source>
</evidence>
<evidence type="ECO:0000256" key="1">
    <source>
        <dbReference type="SAM" id="Phobius"/>
    </source>
</evidence>
<organism evidence="2 3">
    <name type="scientific">Saitoella complicata (strain BCRC 22490 / CBS 7301 / JCM 7358 / NBRC 10748 / NRRL Y-17804)</name>
    <dbReference type="NCBI Taxonomy" id="698492"/>
    <lineage>
        <taxon>Eukaryota</taxon>
        <taxon>Fungi</taxon>
        <taxon>Dikarya</taxon>
        <taxon>Ascomycota</taxon>
        <taxon>Taphrinomycotina</taxon>
        <taxon>Taphrinomycotina incertae sedis</taxon>
        <taxon>Saitoella</taxon>
    </lineage>
</organism>
<keyword evidence="1" id="KW-0812">Transmembrane</keyword>
<evidence type="ECO:0000313" key="3">
    <source>
        <dbReference type="Proteomes" id="UP000033140"/>
    </source>
</evidence>
<name>A0A0E9NSC5_SAICN</name>
<keyword evidence="1" id="KW-0472">Membrane</keyword>
<reference evidence="2 3" key="2">
    <citation type="journal article" date="2014" name="J. Gen. Appl. Microbiol.">
        <title>The early diverging ascomycetous budding yeast Saitoella complicata has three histone deacetylases belonging to the Clr6, Hos2, and Rpd3 lineages.</title>
        <authorList>
            <person name="Nishida H."/>
            <person name="Matsumoto T."/>
            <person name="Kondo S."/>
            <person name="Hamamoto M."/>
            <person name="Yoshikawa H."/>
        </authorList>
    </citation>
    <scope>NUCLEOTIDE SEQUENCE [LARGE SCALE GENOMIC DNA]</scope>
    <source>
        <strain evidence="2 3">NRRL Y-17804</strain>
    </source>
</reference>
<keyword evidence="3" id="KW-1185">Reference proteome</keyword>
<dbReference type="EMBL" id="BACD03000088">
    <property type="protein sequence ID" value="GAO52797.1"/>
    <property type="molecule type" value="Genomic_DNA"/>
</dbReference>